<accession>A0A1S6QFV2</accession>
<evidence type="ECO:0000256" key="1">
    <source>
        <dbReference type="ARBA" id="ARBA00004651"/>
    </source>
</evidence>
<dbReference type="InterPro" id="IPR036259">
    <property type="entry name" value="MFS_trans_sf"/>
</dbReference>
<feature type="transmembrane region" description="Helical" evidence="7">
    <location>
        <begin position="437"/>
        <end position="462"/>
    </location>
</feature>
<comment type="subcellular location">
    <subcellularLocation>
        <location evidence="1">Cell membrane</location>
        <topology evidence="1">Multi-pass membrane protein</topology>
    </subcellularLocation>
</comment>
<evidence type="ECO:0000256" key="7">
    <source>
        <dbReference type="SAM" id="Phobius"/>
    </source>
</evidence>
<keyword evidence="6 7" id="KW-0472">Membrane</keyword>
<evidence type="ECO:0000313" key="9">
    <source>
        <dbReference type="EMBL" id="AQW20486.1"/>
    </source>
</evidence>
<dbReference type="FunFam" id="1.20.1720.10:FF:000004">
    <property type="entry name" value="EmrB/QacA family drug resistance transporter"/>
    <property type="match status" value="1"/>
</dbReference>
<dbReference type="KEGG" id="lcu:PL11_000235"/>
<feature type="transmembrane region" description="Helical" evidence="7">
    <location>
        <begin position="33"/>
        <end position="53"/>
    </location>
</feature>
<keyword evidence="2" id="KW-0813">Transport</keyword>
<sequence length="470" mass="51284">MIAVFIATFMTSVEVTIVTTALPAIISDLHGLAFQSWIMSAYLLTTAITTPIYGKMADTLGRKRVFQWGVLLFTIGSFLSGISPSIFFLVAARAIQGIGAGAVMPLTFTIIADYYSFKERAKVMALNNTAWGLSALVGPLVGGFLVDHLSWHWVFFVNVPLGLLVFVIIAIGYTESNFEKRQLTIDWLGILWLTVGLVALLLGIQSLDTNLAISMVLLVVAIVGFGLLVHQETRFNDPLIPPEMFRVKTFNVQILTATILSGVLIGFQVYLPIWLQSLYRLPATGAGMVVTSSSVMWLTASFFVGGLIARFVPKRVIMLVVTIQLVFYLMLVFANIHFPFWMFYIISAVNGTGMGIVISMNTILSQHLVSDSLVGSATAILTLGRSLGQTVMTGVYGAILNVVIRMQLHGISFSKVNDVISSSTNVRVTNRSMIDGIILNGLHSVFTLSAVMMVVVLVINFADPNKKIIK</sequence>
<dbReference type="InterPro" id="IPR020846">
    <property type="entry name" value="MFS_dom"/>
</dbReference>
<dbReference type="PANTHER" id="PTHR23501">
    <property type="entry name" value="MAJOR FACILITATOR SUPERFAMILY"/>
    <property type="match status" value="1"/>
</dbReference>
<dbReference type="PROSITE" id="PS50850">
    <property type="entry name" value="MFS"/>
    <property type="match status" value="1"/>
</dbReference>
<name>A0A1S6QFV2_9LACO</name>
<keyword evidence="4 7" id="KW-0812">Transmembrane</keyword>
<evidence type="ECO:0000256" key="3">
    <source>
        <dbReference type="ARBA" id="ARBA00022475"/>
    </source>
</evidence>
<dbReference type="Proteomes" id="UP000030361">
    <property type="component" value="Chromosome"/>
</dbReference>
<dbReference type="SUPFAM" id="SSF103473">
    <property type="entry name" value="MFS general substrate transporter"/>
    <property type="match status" value="1"/>
</dbReference>
<evidence type="ECO:0000256" key="4">
    <source>
        <dbReference type="ARBA" id="ARBA00022692"/>
    </source>
</evidence>
<dbReference type="AlphaFoldDB" id="A0A1S6QFV2"/>
<gene>
    <name evidence="9" type="ORF">PL11_000235</name>
</gene>
<dbReference type="GO" id="GO:0005886">
    <property type="term" value="C:plasma membrane"/>
    <property type="evidence" value="ECO:0007669"/>
    <property type="project" value="UniProtKB-SubCell"/>
</dbReference>
<protein>
    <submittedName>
        <fullName evidence="9">MFS transporter</fullName>
    </submittedName>
</protein>
<keyword evidence="5 7" id="KW-1133">Transmembrane helix</keyword>
<dbReference type="Pfam" id="PF07690">
    <property type="entry name" value="MFS_1"/>
    <property type="match status" value="1"/>
</dbReference>
<feature type="transmembrane region" description="Helical" evidence="7">
    <location>
        <begin position="211"/>
        <end position="229"/>
    </location>
</feature>
<dbReference type="RefSeq" id="WP_052127771.1">
    <property type="nucleotide sequence ID" value="NZ_CP018906.1"/>
</dbReference>
<organism evidence="9 10">
    <name type="scientific">Lentilactobacillus curieae</name>
    <dbReference type="NCBI Taxonomy" id="1138822"/>
    <lineage>
        <taxon>Bacteria</taxon>
        <taxon>Bacillati</taxon>
        <taxon>Bacillota</taxon>
        <taxon>Bacilli</taxon>
        <taxon>Lactobacillales</taxon>
        <taxon>Lactobacillaceae</taxon>
        <taxon>Lentilactobacillus</taxon>
    </lineage>
</organism>
<feature type="transmembrane region" description="Helical" evidence="7">
    <location>
        <begin position="98"/>
        <end position="117"/>
    </location>
</feature>
<feature type="transmembrane region" description="Helical" evidence="7">
    <location>
        <begin position="285"/>
        <end position="309"/>
    </location>
</feature>
<feature type="transmembrane region" description="Helical" evidence="7">
    <location>
        <begin position="185"/>
        <end position="205"/>
    </location>
</feature>
<evidence type="ECO:0000256" key="6">
    <source>
        <dbReference type="ARBA" id="ARBA00023136"/>
    </source>
</evidence>
<dbReference type="InterPro" id="IPR011701">
    <property type="entry name" value="MFS"/>
</dbReference>
<feature type="transmembrane region" description="Helical" evidence="7">
    <location>
        <begin position="65"/>
        <end position="92"/>
    </location>
</feature>
<dbReference type="GO" id="GO:0022857">
    <property type="term" value="F:transmembrane transporter activity"/>
    <property type="evidence" value="ECO:0007669"/>
    <property type="project" value="InterPro"/>
</dbReference>
<keyword evidence="10" id="KW-1185">Reference proteome</keyword>
<feature type="transmembrane region" description="Helical" evidence="7">
    <location>
        <begin position="342"/>
        <end position="364"/>
    </location>
</feature>
<feature type="transmembrane region" description="Helical" evidence="7">
    <location>
        <begin position="250"/>
        <end position="273"/>
    </location>
</feature>
<evidence type="ECO:0000256" key="5">
    <source>
        <dbReference type="ARBA" id="ARBA00022989"/>
    </source>
</evidence>
<dbReference type="OrthoDB" id="9816041at2"/>
<dbReference type="EMBL" id="CP018906">
    <property type="protein sequence ID" value="AQW20486.1"/>
    <property type="molecule type" value="Genomic_DNA"/>
</dbReference>
<feature type="transmembrane region" description="Helical" evidence="7">
    <location>
        <begin position="129"/>
        <end position="146"/>
    </location>
</feature>
<feature type="transmembrane region" description="Helical" evidence="7">
    <location>
        <begin position="152"/>
        <end position="173"/>
    </location>
</feature>
<evidence type="ECO:0000259" key="8">
    <source>
        <dbReference type="PROSITE" id="PS50850"/>
    </source>
</evidence>
<proteinExistence type="predicted"/>
<reference evidence="9 10" key="1">
    <citation type="journal article" date="2015" name="Genome Announc.">
        <title>Genome Sequence of Lactobacillus curieae CCTCC M 2011381T, a Novel Producer of Gamma-aminobutyric Acid.</title>
        <authorList>
            <person name="Wang Y."/>
            <person name="Wang Y."/>
            <person name="Lang C."/>
            <person name="Wei D."/>
            <person name="Xu P."/>
            <person name="Xie J."/>
        </authorList>
    </citation>
    <scope>NUCLEOTIDE SEQUENCE [LARGE SCALE GENOMIC DNA]</scope>
    <source>
        <strain evidence="9 10">CCTCC M 2011381</strain>
    </source>
</reference>
<dbReference type="Gene3D" id="1.20.1720.10">
    <property type="entry name" value="Multidrug resistance protein D"/>
    <property type="match status" value="1"/>
</dbReference>
<dbReference type="Gene3D" id="1.20.1250.20">
    <property type="entry name" value="MFS general substrate transporter like domains"/>
    <property type="match status" value="1"/>
</dbReference>
<feature type="domain" description="Major facilitator superfamily (MFS) profile" evidence="8">
    <location>
        <begin position="1"/>
        <end position="467"/>
    </location>
</feature>
<evidence type="ECO:0000256" key="2">
    <source>
        <dbReference type="ARBA" id="ARBA00022448"/>
    </source>
</evidence>
<feature type="transmembrane region" description="Helical" evidence="7">
    <location>
        <begin position="316"/>
        <end position="336"/>
    </location>
</feature>
<evidence type="ECO:0000313" key="10">
    <source>
        <dbReference type="Proteomes" id="UP000030361"/>
    </source>
</evidence>
<keyword evidence="3" id="KW-1003">Cell membrane</keyword>
<dbReference type="PANTHER" id="PTHR23501:SF191">
    <property type="entry name" value="VACUOLAR BASIC AMINO ACID TRANSPORTER 4"/>
    <property type="match status" value="1"/>
</dbReference>
<dbReference type="PRINTS" id="PR01036">
    <property type="entry name" value="TCRTETB"/>
</dbReference>
<dbReference type="eggNOG" id="COG2814">
    <property type="taxonomic scope" value="Bacteria"/>
</dbReference>